<dbReference type="Proteomes" id="UP000887580">
    <property type="component" value="Unplaced"/>
</dbReference>
<organism evidence="1 2">
    <name type="scientific">Panagrolaimus sp. PS1159</name>
    <dbReference type="NCBI Taxonomy" id="55785"/>
    <lineage>
        <taxon>Eukaryota</taxon>
        <taxon>Metazoa</taxon>
        <taxon>Ecdysozoa</taxon>
        <taxon>Nematoda</taxon>
        <taxon>Chromadorea</taxon>
        <taxon>Rhabditida</taxon>
        <taxon>Tylenchina</taxon>
        <taxon>Panagrolaimomorpha</taxon>
        <taxon>Panagrolaimoidea</taxon>
        <taxon>Panagrolaimidae</taxon>
        <taxon>Panagrolaimus</taxon>
    </lineage>
</organism>
<protein>
    <submittedName>
        <fullName evidence="2">Uncharacterized protein</fullName>
    </submittedName>
</protein>
<proteinExistence type="predicted"/>
<evidence type="ECO:0000313" key="1">
    <source>
        <dbReference type="Proteomes" id="UP000887580"/>
    </source>
</evidence>
<dbReference type="WBParaSite" id="PS1159_v2.g4494.t1">
    <property type="protein sequence ID" value="PS1159_v2.g4494.t1"/>
    <property type="gene ID" value="PS1159_v2.g4494"/>
</dbReference>
<accession>A0AC35GFM2</accession>
<reference evidence="2" key="1">
    <citation type="submission" date="2022-11" db="UniProtKB">
        <authorList>
            <consortium name="WormBaseParasite"/>
        </authorList>
    </citation>
    <scope>IDENTIFICATION</scope>
</reference>
<evidence type="ECO:0000313" key="2">
    <source>
        <dbReference type="WBParaSite" id="PS1159_v2.g4494.t1"/>
    </source>
</evidence>
<sequence>MDIFHLTNIQQYILPYLFNGKNDLLIGGTHAIGRTVGVLTSLLSQIHMFKHVQKARRGPLAVILLQSSAFSNDVEDTQMDTSQSTMFAEKFCKTLFLLSEHLNITTGFDSIDITKDICVITFKDIREHEERSLQYLQFFIAFNVEQIISKVGHEIFCARIGAFAPKHAATIFVMEDYHDPGPVMLRDCFKEDVIFISDKT</sequence>
<name>A0AC35GFM2_9BILA</name>